<proteinExistence type="predicted"/>
<sequence>MNSVVRQSHSHVTPLFLVTADNRPPSGFGGVIATSLVKRRI</sequence>
<dbReference type="PATRIC" id="fig|1122247.3.peg.453"/>
<gene>
    <name evidence="1" type="ORF">C731_0473</name>
</gene>
<dbReference type="Proteomes" id="UP000006265">
    <property type="component" value="Unassembled WGS sequence"/>
</dbReference>
<reference evidence="1 2" key="1">
    <citation type="journal article" date="2012" name="J. Bacteriol.">
        <title>Genome sequence of Mycobacterium hassiacum DSM 44199, a rare source of heat-stable mycobacterial proteins.</title>
        <authorList>
            <person name="Tiago I."/>
            <person name="Maranha A."/>
            <person name="Mendes V."/>
            <person name="Alarico S."/>
            <person name="Moynihan P.J."/>
            <person name="Clarke A.J."/>
            <person name="Macedo-Ribeiro S."/>
            <person name="Pereira P.J."/>
            <person name="Empadinhas N."/>
        </authorList>
    </citation>
    <scope>NUCLEOTIDE SEQUENCE [LARGE SCALE GENOMIC DNA]</scope>
    <source>
        <strain evidence="2">DSM 44199 / CIP 105218 / JCM 12690 / 3849</strain>
    </source>
</reference>
<name>K5BKV3_MYCHD</name>
<dbReference type="AlphaFoldDB" id="K5BKV3"/>
<evidence type="ECO:0000313" key="1">
    <source>
        <dbReference type="EMBL" id="EKF25514.1"/>
    </source>
</evidence>
<evidence type="ECO:0000313" key="2">
    <source>
        <dbReference type="Proteomes" id="UP000006265"/>
    </source>
</evidence>
<protein>
    <submittedName>
        <fullName evidence="1">Uncharacterized protein</fullName>
    </submittedName>
</protein>
<keyword evidence="2" id="KW-1185">Reference proteome</keyword>
<comment type="caution">
    <text evidence="1">The sequence shown here is derived from an EMBL/GenBank/DDBJ whole genome shotgun (WGS) entry which is preliminary data.</text>
</comment>
<dbReference type="EMBL" id="AMRA01000013">
    <property type="protein sequence ID" value="EKF25514.1"/>
    <property type="molecule type" value="Genomic_DNA"/>
</dbReference>
<accession>K5BKV3</accession>
<organism evidence="1 2">
    <name type="scientific">Mycolicibacterium hassiacum (strain DSM 44199 / CIP 105218 / JCM 12690 / 3849)</name>
    <name type="common">Mycobacterium hassiacum</name>
    <dbReference type="NCBI Taxonomy" id="1122247"/>
    <lineage>
        <taxon>Bacteria</taxon>
        <taxon>Bacillati</taxon>
        <taxon>Actinomycetota</taxon>
        <taxon>Actinomycetes</taxon>
        <taxon>Mycobacteriales</taxon>
        <taxon>Mycobacteriaceae</taxon>
        <taxon>Mycolicibacterium</taxon>
    </lineage>
</organism>